<dbReference type="AlphaFoldDB" id="A0AAX4P6G2"/>
<keyword evidence="2" id="KW-1185">Reference proteome</keyword>
<name>A0AAX4P6G2_9CHLO</name>
<dbReference type="SUPFAM" id="SSF82185">
    <property type="entry name" value="Histone H3 K4-specific methyltransferase SET7/9 N-terminal domain"/>
    <property type="match status" value="1"/>
</dbReference>
<dbReference type="Proteomes" id="UP001472866">
    <property type="component" value="Chromosome 04"/>
</dbReference>
<dbReference type="Gene3D" id="2.20.110.10">
    <property type="entry name" value="Histone H3 K4-specific methyltransferase SET7/9 N-terminal domain"/>
    <property type="match status" value="1"/>
</dbReference>
<gene>
    <name evidence="1" type="ORF">HKI87_04g31880</name>
</gene>
<reference evidence="1 2" key="1">
    <citation type="submission" date="2024-03" db="EMBL/GenBank/DDBJ databases">
        <title>Complete genome sequence of the green alga Chloropicon roscoffensis RCC1871.</title>
        <authorList>
            <person name="Lemieux C."/>
            <person name="Pombert J.-F."/>
            <person name="Otis C."/>
            <person name="Turmel M."/>
        </authorList>
    </citation>
    <scope>NUCLEOTIDE SEQUENCE [LARGE SCALE GENOMIC DNA]</scope>
    <source>
        <strain evidence="1 2">RCC1871</strain>
    </source>
</reference>
<sequence length="650" mass="69358">MEQTSRSELVSFDMPALASSSQGRFSGQVALPAELQGLAQKDAMRVMLGTELGSQMNGVGVAVWPSKAGAILYSGEVVGTHMNGIGLIEFPSARSTWSMASGKFENGAFSFGLASAGDVLDFVSPSWQRFILSNIQASTSWTASEFKGQWKHGCPSQGITILPDGSKHVGAWKDGKFHDSCLFVDESGNWIKGFFNLGELVKVMFRSEGACRLPPSCEHLLAQAEVATIAADMLQGEYKSFVEIADKLAVQGVEMSKLAKSISNIAHLKSEQVLGLPTHAVESTLNGLARIVQKSQAVQPESLSNVAAVPHKAPDVRAKAASALAALTHNLSAPNQQQALHLLMEMQKRNLPGALGNAVSQALGAQNHHTLGVVQKGSLAKTASSAATSPLRPTATKELGTNNVVTRVLGDDRVPHKLVGLLSVNPPVMTIKRKKVDEGGSPSSPKSDKDGMEILSQTVKIEGWCKSLENLEDISILCISGDKYVRCDTALEGLTVSANIHSETPVTNFQVSFSFKAESVGITHFLLASKASQQPFSPKESSGPCEAELAFGAQSSNYCVLPLLVLGETDGAKDCCGEITASFQEAKKAGGLAFQRQYERSAGFLQRLGTVLASPLDGEEANERISELSRQASDRRLPLTYNYLRTQGRT</sequence>
<evidence type="ECO:0000313" key="1">
    <source>
        <dbReference type="EMBL" id="WZN61653.1"/>
    </source>
</evidence>
<accession>A0AAX4P6G2</accession>
<organism evidence="1 2">
    <name type="scientific">Chloropicon roscoffensis</name>
    <dbReference type="NCBI Taxonomy" id="1461544"/>
    <lineage>
        <taxon>Eukaryota</taxon>
        <taxon>Viridiplantae</taxon>
        <taxon>Chlorophyta</taxon>
        <taxon>Chloropicophyceae</taxon>
        <taxon>Chloropicales</taxon>
        <taxon>Chloropicaceae</taxon>
        <taxon>Chloropicon</taxon>
    </lineage>
</organism>
<protein>
    <submittedName>
        <fullName evidence="1">Uncharacterized protein</fullName>
    </submittedName>
</protein>
<proteinExistence type="predicted"/>
<evidence type="ECO:0000313" key="2">
    <source>
        <dbReference type="Proteomes" id="UP001472866"/>
    </source>
</evidence>
<dbReference type="EMBL" id="CP151504">
    <property type="protein sequence ID" value="WZN61653.1"/>
    <property type="molecule type" value="Genomic_DNA"/>
</dbReference>